<feature type="domain" description="C3H1-type" evidence="9">
    <location>
        <begin position="161"/>
        <end position="189"/>
    </location>
</feature>
<accession>A0A1Y2CXU0</accession>
<comment type="caution">
    <text evidence="10">The sequence shown here is derived from an EMBL/GenBank/DDBJ whole genome shotgun (WGS) entry which is preliminary data.</text>
</comment>
<feature type="compositionally biased region" description="Acidic residues" evidence="7">
    <location>
        <begin position="312"/>
        <end position="328"/>
    </location>
</feature>
<proteinExistence type="inferred from homology"/>
<dbReference type="PROSITE" id="PS00518">
    <property type="entry name" value="ZF_RING_1"/>
    <property type="match status" value="1"/>
</dbReference>
<dbReference type="PANTHER" id="PTHR12930">
    <property type="entry name" value="ZINC FINGER PROTEIN 183"/>
    <property type="match status" value="1"/>
</dbReference>
<evidence type="ECO:0000256" key="2">
    <source>
        <dbReference type="ARBA" id="ARBA00022723"/>
    </source>
</evidence>
<dbReference type="InterPro" id="IPR013083">
    <property type="entry name" value="Znf_RING/FYVE/PHD"/>
</dbReference>
<dbReference type="GO" id="GO:0003677">
    <property type="term" value="F:DNA binding"/>
    <property type="evidence" value="ECO:0007669"/>
    <property type="project" value="UniProtKB-UniRule"/>
</dbReference>
<evidence type="ECO:0000313" key="11">
    <source>
        <dbReference type="Proteomes" id="UP000193642"/>
    </source>
</evidence>
<dbReference type="AlphaFoldDB" id="A0A1Y2CXU0"/>
<dbReference type="Proteomes" id="UP000193642">
    <property type="component" value="Unassembled WGS sequence"/>
</dbReference>
<dbReference type="SMART" id="SM00356">
    <property type="entry name" value="ZnF_C3H1"/>
    <property type="match status" value="1"/>
</dbReference>
<dbReference type="InterPro" id="IPR039971">
    <property type="entry name" value="CWC24-like"/>
</dbReference>
<evidence type="ECO:0000259" key="9">
    <source>
        <dbReference type="PROSITE" id="PS50103"/>
    </source>
</evidence>
<feature type="compositionally biased region" description="Low complexity" evidence="7">
    <location>
        <begin position="17"/>
        <end position="27"/>
    </location>
</feature>
<evidence type="ECO:0000256" key="1">
    <source>
        <dbReference type="ARBA" id="ARBA00009161"/>
    </source>
</evidence>
<keyword evidence="6" id="KW-0507">mRNA processing</keyword>
<keyword evidence="11" id="KW-1185">Reference proteome</keyword>
<dbReference type="GO" id="GO:0005684">
    <property type="term" value="C:U2-type spliceosomal complex"/>
    <property type="evidence" value="ECO:0007669"/>
    <property type="project" value="TreeGrafter"/>
</dbReference>
<dbReference type="GO" id="GO:0034247">
    <property type="term" value="P:snoRNA splicing"/>
    <property type="evidence" value="ECO:0007669"/>
    <property type="project" value="TreeGrafter"/>
</dbReference>
<name>A0A1Y2CXU0_9FUNG</name>
<dbReference type="EMBL" id="MCGO01000004">
    <property type="protein sequence ID" value="ORY51840.1"/>
    <property type="molecule type" value="Genomic_DNA"/>
</dbReference>
<dbReference type="InterPro" id="IPR036855">
    <property type="entry name" value="Znf_CCCH_sf"/>
</dbReference>
<comment type="subunit">
    <text evidence="6">Associated with the spliceosome.</text>
</comment>
<feature type="domain" description="RING-type" evidence="8">
    <location>
        <begin position="237"/>
        <end position="273"/>
    </location>
</feature>
<dbReference type="Gene3D" id="3.30.40.10">
    <property type="entry name" value="Zinc/RING finger domain, C3HC4 (zinc finger)"/>
    <property type="match status" value="1"/>
</dbReference>
<feature type="region of interest" description="Disordered" evidence="7">
    <location>
        <begin position="307"/>
        <end position="328"/>
    </location>
</feature>
<dbReference type="SUPFAM" id="SSF57850">
    <property type="entry name" value="RING/U-box"/>
    <property type="match status" value="1"/>
</dbReference>
<dbReference type="OrthoDB" id="25761at2759"/>
<evidence type="ECO:0000256" key="7">
    <source>
        <dbReference type="SAM" id="MobiDB-lite"/>
    </source>
</evidence>
<organism evidence="10 11">
    <name type="scientific">Rhizoclosmatium globosum</name>
    <dbReference type="NCBI Taxonomy" id="329046"/>
    <lineage>
        <taxon>Eukaryota</taxon>
        <taxon>Fungi</taxon>
        <taxon>Fungi incertae sedis</taxon>
        <taxon>Chytridiomycota</taxon>
        <taxon>Chytridiomycota incertae sedis</taxon>
        <taxon>Chytridiomycetes</taxon>
        <taxon>Chytridiales</taxon>
        <taxon>Chytriomycetaceae</taxon>
        <taxon>Rhizoclosmatium</taxon>
    </lineage>
</organism>
<evidence type="ECO:0000256" key="3">
    <source>
        <dbReference type="ARBA" id="ARBA00022771"/>
    </source>
</evidence>
<dbReference type="InterPro" id="IPR000571">
    <property type="entry name" value="Znf_CCCH"/>
</dbReference>
<dbReference type="InterPro" id="IPR017907">
    <property type="entry name" value="Znf_RING_CS"/>
</dbReference>
<comment type="function">
    <text evidence="6">Involved in pre-mRNA splicing.</text>
</comment>
<dbReference type="Pfam" id="PF13923">
    <property type="entry name" value="zf-C3HC4_2"/>
    <property type="match status" value="1"/>
</dbReference>
<sequence>MADDEPTVKFIRKRKAPSSTTASTTAKQRTKVETATTHSDDEGATVVRGATRKANGLAVASNPNANSVKAADFSFAASGTAASLVVDTATRTIDVDGSAETRPEPDSVAADTSNPDAYKGIGAYKEYVNKKVGKVTQSNAGGLRAGPLKGQTHVRISARFDYQQDICKDYKDSGNCGFGDSCIYMHDRGDYKTGWQLDKEWEEQQKQKKQEEDYARFLIQEGKTVEEEEEDDVPTDCPVCHGPFKDPVVTKCKHYFCESCALSKSLSKCYECNQPTGGSFAVAKELKVKLAEKKKKIAEKEEAIRKKVAEQMGEDPDAERLEDEEEDE</sequence>
<protein>
    <recommendedName>
        <fullName evidence="6">Pre-mRNA-splicing factor CWC24</fullName>
    </recommendedName>
</protein>
<comment type="subcellular location">
    <subcellularLocation>
        <location evidence="6">Nucleus</location>
    </subcellularLocation>
</comment>
<keyword evidence="6" id="KW-0539">Nucleus</keyword>
<keyword evidence="4 5" id="KW-0862">Zinc</keyword>
<dbReference type="SMART" id="SM00184">
    <property type="entry name" value="RING"/>
    <property type="match status" value="1"/>
</dbReference>
<feature type="region of interest" description="Disordered" evidence="7">
    <location>
        <begin position="1"/>
        <end position="44"/>
    </location>
</feature>
<keyword evidence="6" id="KW-0747">Spliceosome</keyword>
<dbReference type="Pfam" id="PF00642">
    <property type="entry name" value="zf-CCCH"/>
    <property type="match status" value="1"/>
</dbReference>
<evidence type="ECO:0000256" key="6">
    <source>
        <dbReference type="RuleBase" id="RU367110"/>
    </source>
</evidence>
<keyword evidence="2 5" id="KW-0479">Metal-binding</keyword>
<dbReference type="InterPro" id="IPR001841">
    <property type="entry name" value="Znf_RING"/>
</dbReference>
<dbReference type="GO" id="GO:0006397">
    <property type="term" value="P:mRNA processing"/>
    <property type="evidence" value="ECO:0007669"/>
    <property type="project" value="UniProtKB-KW"/>
</dbReference>
<dbReference type="SUPFAM" id="SSF90229">
    <property type="entry name" value="CCCH zinc finger"/>
    <property type="match status" value="1"/>
</dbReference>
<dbReference type="STRING" id="329046.A0A1Y2CXU0"/>
<dbReference type="PROSITE" id="PS50089">
    <property type="entry name" value="ZF_RING_2"/>
    <property type="match status" value="1"/>
</dbReference>
<evidence type="ECO:0000256" key="4">
    <source>
        <dbReference type="ARBA" id="ARBA00022833"/>
    </source>
</evidence>
<dbReference type="PANTHER" id="PTHR12930:SF0">
    <property type="entry name" value="RING FINGER PROTEIN 113B"/>
    <property type="match status" value="1"/>
</dbReference>
<gene>
    <name evidence="10" type="ORF">BCR33DRAFT_712039</name>
</gene>
<dbReference type="GO" id="GO:0008270">
    <property type="term" value="F:zinc ion binding"/>
    <property type="evidence" value="ECO:0007669"/>
    <property type="project" value="UniProtKB-KW"/>
</dbReference>
<evidence type="ECO:0000313" key="10">
    <source>
        <dbReference type="EMBL" id="ORY51840.1"/>
    </source>
</evidence>
<dbReference type="CDD" id="cd16539">
    <property type="entry name" value="RING-HC_RNF113A_B"/>
    <property type="match status" value="1"/>
</dbReference>
<keyword evidence="6" id="KW-0508">mRNA splicing</keyword>
<keyword evidence="3 5" id="KW-0863">Zinc-finger</keyword>
<reference evidence="10 11" key="1">
    <citation type="submission" date="2016-07" db="EMBL/GenBank/DDBJ databases">
        <title>Pervasive Adenine N6-methylation of Active Genes in Fungi.</title>
        <authorList>
            <consortium name="DOE Joint Genome Institute"/>
            <person name="Mondo S.J."/>
            <person name="Dannebaum R.O."/>
            <person name="Kuo R.C."/>
            <person name="Labutti K."/>
            <person name="Haridas S."/>
            <person name="Kuo A."/>
            <person name="Salamov A."/>
            <person name="Ahrendt S.R."/>
            <person name="Lipzen A."/>
            <person name="Sullivan W."/>
            <person name="Andreopoulos W.B."/>
            <person name="Clum A."/>
            <person name="Lindquist E."/>
            <person name="Daum C."/>
            <person name="Ramamoorthy G.K."/>
            <person name="Gryganskyi A."/>
            <person name="Culley D."/>
            <person name="Magnuson J.K."/>
            <person name="James T.Y."/>
            <person name="O'Malley M.A."/>
            <person name="Stajich J.E."/>
            <person name="Spatafora J.W."/>
            <person name="Visel A."/>
            <person name="Grigoriev I.V."/>
        </authorList>
    </citation>
    <scope>NUCLEOTIDE SEQUENCE [LARGE SCALE GENOMIC DNA]</scope>
    <source>
        <strain evidence="10 11">JEL800</strain>
    </source>
</reference>
<comment type="similarity">
    <text evidence="1 6">Belongs to the CWC24 family.</text>
</comment>
<feature type="zinc finger region" description="C3H1-type" evidence="5">
    <location>
        <begin position="161"/>
        <end position="189"/>
    </location>
</feature>
<evidence type="ECO:0000256" key="5">
    <source>
        <dbReference type="PROSITE-ProRule" id="PRU00723"/>
    </source>
</evidence>
<keyword evidence="6" id="KW-0238">DNA-binding</keyword>
<dbReference type="PROSITE" id="PS50103">
    <property type="entry name" value="ZF_C3H1"/>
    <property type="match status" value="1"/>
</dbReference>
<evidence type="ECO:0000259" key="8">
    <source>
        <dbReference type="PROSITE" id="PS50089"/>
    </source>
</evidence>